<organism evidence="1 2">
    <name type="scientific">Cavenderia fasciculata</name>
    <name type="common">Slime mold</name>
    <name type="synonym">Dictyostelium fasciculatum</name>
    <dbReference type="NCBI Taxonomy" id="261658"/>
    <lineage>
        <taxon>Eukaryota</taxon>
        <taxon>Amoebozoa</taxon>
        <taxon>Evosea</taxon>
        <taxon>Eumycetozoa</taxon>
        <taxon>Dictyostelia</taxon>
        <taxon>Acytosteliales</taxon>
        <taxon>Cavenderiaceae</taxon>
        <taxon>Cavenderia</taxon>
    </lineage>
</organism>
<dbReference type="Proteomes" id="UP000007797">
    <property type="component" value="Unassembled WGS sequence"/>
</dbReference>
<dbReference type="GeneID" id="14876359"/>
<evidence type="ECO:0000313" key="1">
    <source>
        <dbReference type="EMBL" id="EGG23988.1"/>
    </source>
</evidence>
<evidence type="ECO:0000313" key="2">
    <source>
        <dbReference type="Proteomes" id="UP000007797"/>
    </source>
</evidence>
<dbReference type="EMBL" id="GL883007">
    <property type="protein sequence ID" value="EGG23988.1"/>
    <property type="molecule type" value="Genomic_DNA"/>
</dbReference>
<gene>
    <name evidence="1" type="ORF">DFA_06126</name>
</gene>
<proteinExistence type="predicted"/>
<protein>
    <submittedName>
        <fullName evidence="1">Uncharacterized protein</fullName>
    </submittedName>
</protein>
<dbReference type="RefSeq" id="XP_004361839.1">
    <property type="nucleotide sequence ID" value="XM_004361782.1"/>
</dbReference>
<reference evidence="2" key="1">
    <citation type="journal article" date="2011" name="Genome Res.">
        <title>Phylogeny-wide analysis of social amoeba genomes highlights ancient origins for complex intercellular communication.</title>
        <authorList>
            <person name="Heidel A.J."/>
            <person name="Lawal H.M."/>
            <person name="Felder M."/>
            <person name="Schilde C."/>
            <person name="Helps N.R."/>
            <person name="Tunggal B."/>
            <person name="Rivero F."/>
            <person name="John U."/>
            <person name="Schleicher M."/>
            <person name="Eichinger L."/>
            <person name="Platzer M."/>
            <person name="Noegel A.A."/>
            <person name="Schaap P."/>
            <person name="Gloeckner G."/>
        </authorList>
    </citation>
    <scope>NUCLEOTIDE SEQUENCE [LARGE SCALE GENOMIC DNA]</scope>
    <source>
        <strain evidence="2">SH3</strain>
    </source>
</reference>
<name>F4PK64_CACFS</name>
<dbReference type="KEGG" id="dfa:DFA_06126"/>
<accession>F4PK64</accession>
<dbReference type="AlphaFoldDB" id="F4PK64"/>
<keyword evidence="2" id="KW-1185">Reference proteome</keyword>
<sequence>MGKSSKSACGHLMDVIANKLSTTHFSNHFCCIYHIIS</sequence>